<feature type="compositionally biased region" description="Polar residues" evidence="5">
    <location>
        <begin position="1"/>
        <end position="21"/>
    </location>
</feature>
<gene>
    <name evidence="8" type="ORF">JAAARDRAFT_41005</name>
</gene>
<dbReference type="InParanoid" id="A0A067PCK2"/>
<evidence type="ECO:0000256" key="1">
    <source>
        <dbReference type="ARBA" id="ARBA00008601"/>
    </source>
</evidence>
<sequence length="279" mass="30352">MSSTAIPFRHPSSNMASTTAANPGRPRPKAGLHLNLPPNHQTQAKAPSMISFDGLPPEVMQAMCTPMHQILPPASLPASPGSQTSNGHHHPSYHPQSRSSYPSPAHPSHHRHTGALYLGSLAASIDRDLLSSHRISHLVQVIDAPWLPTPPDGTRCHRINIMDLPSADLRSHLEEACEVIDGAIGRGENVLVHCQQGISRSAAIVIAYLISKHGMSYESAHDLVRHKRPCIKPNSGFVKCLRDWEGMWRAKAAQLHLGQTQSGYAQAKAGSVRRSMSER</sequence>
<evidence type="ECO:0000256" key="3">
    <source>
        <dbReference type="ARBA" id="ARBA00022801"/>
    </source>
</evidence>
<dbReference type="GO" id="GO:0005737">
    <property type="term" value="C:cytoplasm"/>
    <property type="evidence" value="ECO:0007669"/>
    <property type="project" value="TreeGrafter"/>
</dbReference>
<reference evidence="9" key="1">
    <citation type="journal article" date="2014" name="Proc. Natl. Acad. Sci. U.S.A.">
        <title>Extensive sampling of basidiomycete genomes demonstrates inadequacy of the white-rot/brown-rot paradigm for wood decay fungi.</title>
        <authorList>
            <person name="Riley R."/>
            <person name="Salamov A.A."/>
            <person name="Brown D.W."/>
            <person name="Nagy L.G."/>
            <person name="Floudas D."/>
            <person name="Held B.W."/>
            <person name="Levasseur A."/>
            <person name="Lombard V."/>
            <person name="Morin E."/>
            <person name="Otillar R."/>
            <person name="Lindquist E.A."/>
            <person name="Sun H."/>
            <person name="LaButti K.M."/>
            <person name="Schmutz J."/>
            <person name="Jabbour D."/>
            <person name="Luo H."/>
            <person name="Baker S.E."/>
            <person name="Pisabarro A.G."/>
            <person name="Walton J.D."/>
            <person name="Blanchette R.A."/>
            <person name="Henrissat B."/>
            <person name="Martin F."/>
            <person name="Cullen D."/>
            <person name="Hibbett D.S."/>
            <person name="Grigoriev I.V."/>
        </authorList>
    </citation>
    <scope>NUCLEOTIDE SEQUENCE [LARGE SCALE GENOMIC DNA]</scope>
    <source>
        <strain evidence="9">MUCL 33604</strain>
    </source>
</reference>
<evidence type="ECO:0000256" key="4">
    <source>
        <dbReference type="ARBA" id="ARBA00022912"/>
    </source>
</evidence>
<dbReference type="InterPro" id="IPR020422">
    <property type="entry name" value="TYR_PHOSPHATASE_DUAL_dom"/>
</dbReference>
<evidence type="ECO:0000313" key="8">
    <source>
        <dbReference type="EMBL" id="KDQ51555.1"/>
    </source>
</evidence>
<dbReference type="PROSITE" id="PS50056">
    <property type="entry name" value="TYR_PHOSPHATASE_2"/>
    <property type="match status" value="1"/>
</dbReference>
<dbReference type="PANTHER" id="PTHR10159:SF519">
    <property type="entry name" value="DUAL SPECIFICITY PROTEIN PHOSPHATASE MPK3"/>
    <property type="match status" value="1"/>
</dbReference>
<feature type="domain" description="Tyrosine-protein phosphatase" evidence="6">
    <location>
        <begin position="106"/>
        <end position="250"/>
    </location>
</feature>
<dbReference type="SUPFAM" id="SSF52799">
    <property type="entry name" value="(Phosphotyrosine protein) phosphatases II"/>
    <property type="match status" value="1"/>
</dbReference>
<dbReference type="CDD" id="cd14498">
    <property type="entry name" value="DSP"/>
    <property type="match status" value="1"/>
</dbReference>
<dbReference type="Proteomes" id="UP000027265">
    <property type="component" value="Unassembled WGS sequence"/>
</dbReference>
<proteinExistence type="inferred from homology"/>
<dbReference type="PROSITE" id="PS00383">
    <property type="entry name" value="TYR_PHOSPHATASE_1"/>
    <property type="match status" value="1"/>
</dbReference>
<dbReference type="Gene3D" id="3.90.190.10">
    <property type="entry name" value="Protein tyrosine phosphatase superfamily"/>
    <property type="match status" value="1"/>
</dbReference>
<dbReference type="OrthoDB" id="273181at2759"/>
<dbReference type="STRING" id="933084.A0A067PCK2"/>
<dbReference type="Pfam" id="PF00782">
    <property type="entry name" value="DSPc"/>
    <property type="match status" value="1"/>
</dbReference>
<evidence type="ECO:0000259" key="7">
    <source>
        <dbReference type="PROSITE" id="PS50056"/>
    </source>
</evidence>
<dbReference type="GO" id="GO:0043409">
    <property type="term" value="P:negative regulation of MAPK cascade"/>
    <property type="evidence" value="ECO:0007669"/>
    <property type="project" value="TreeGrafter"/>
</dbReference>
<dbReference type="EC" id="3.1.3.48" evidence="2"/>
<comment type="similarity">
    <text evidence="1">Belongs to the protein-tyrosine phosphatase family. Non-receptor class dual specificity subfamily.</text>
</comment>
<keyword evidence="4" id="KW-0904">Protein phosphatase</keyword>
<evidence type="ECO:0000256" key="5">
    <source>
        <dbReference type="SAM" id="MobiDB-lite"/>
    </source>
</evidence>
<feature type="compositionally biased region" description="Low complexity" evidence="5">
    <location>
        <begin position="71"/>
        <end position="80"/>
    </location>
</feature>
<feature type="region of interest" description="Disordered" evidence="5">
    <location>
        <begin position="70"/>
        <end position="112"/>
    </location>
</feature>
<evidence type="ECO:0000313" key="9">
    <source>
        <dbReference type="Proteomes" id="UP000027265"/>
    </source>
</evidence>
<dbReference type="GO" id="GO:0017017">
    <property type="term" value="F:MAP kinase tyrosine/serine/threonine phosphatase activity"/>
    <property type="evidence" value="ECO:0007669"/>
    <property type="project" value="TreeGrafter"/>
</dbReference>
<dbReference type="InterPro" id="IPR016130">
    <property type="entry name" value="Tyr_Pase_AS"/>
</dbReference>
<feature type="domain" description="Tyrosine specific protein phosphatases" evidence="7">
    <location>
        <begin position="170"/>
        <end position="229"/>
    </location>
</feature>
<feature type="region of interest" description="Disordered" evidence="5">
    <location>
        <begin position="1"/>
        <end position="44"/>
    </location>
</feature>
<name>A0A067PCK2_9AGAM</name>
<dbReference type="InterPro" id="IPR000340">
    <property type="entry name" value="Dual-sp_phosphatase_cat-dom"/>
</dbReference>
<evidence type="ECO:0000259" key="6">
    <source>
        <dbReference type="PROSITE" id="PS50054"/>
    </source>
</evidence>
<dbReference type="HOGENOM" id="CLU_027074_11_1_1"/>
<organism evidence="8 9">
    <name type="scientific">Jaapia argillacea MUCL 33604</name>
    <dbReference type="NCBI Taxonomy" id="933084"/>
    <lineage>
        <taxon>Eukaryota</taxon>
        <taxon>Fungi</taxon>
        <taxon>Dikarya</taxon>
        <taxon>Basidiomycota</taxon>
        <taxon>Agaricomycotina</taxon>
        <taxon>Agaricomycetes</taxon>
        <taxon>Agaricomycetidae</taxon>
        <taxon>Jaapiales</taxon>
        <taxon>Jaapiaceae</taxon>
        <taxon>Jaapia</taxon>
    </lineage>
</organism>
<evidence type="ECO:0000256" key="2">
    <source>
        <dbReference type="ARBA" id="ARBA00013064"/>
    </source>
</evidence>
<dbReference type="AlphaFoldDB" id="A0A067PCK2"/>
<dbReference type="PANTHER" id="PTHR10159">
    <property type="entry name" value="DUAL SPECIFICITY PROTEIN PHOSPHATASE"/>
    <property type="match status" value="1"/>
</dbReference>
<dbReference type="InterPro" id="IPR000387">
    <property type="entry name" value="Tyr_Pase_dom"/>
</dbReference>
<dbReference type="PROSITE" id="PS50054">
    <property type="entry name" value="TYR_PHOSPHATASE_DUAL"/>
    <property type="match status" value="1"/>
</dbReference>
<protein>
    <recommendedName>
        <fullName evidence="2">protein-tyrosine-phosphatase</fullName>
        <ecNumber evidence="2">3.1.3.48</ecNumber>
    </recommendedName>
</protein>
<dbReference type="GO" id="GO:0033550">
    <property type="term" value="F:MAP kinase tyrosine phosphatase activity"/>
    <property type="evidence" value="ECO:0007669"/>
    <property type="project" value="TreeGrafter"/>
</dbReference>
<dbReference type="GO" id="GO:0008330">
    <property type="term" value="F:protein tyrosine/threonine phosphatase activity"/>
    <property type="evidence" value="ECO:0007669"/>
    <property type="project" value="TreeGrafter"/>
</dbReference>
<dbReference type="SMART" id="SM00195">
    <property type="entry name" value="DSPc"/>
    <property type="match status" value="1"/>
</dbReference>
<keyword evidence="3" id="KW-0378">Hydrolase</keyword>
<accession>A0A067PCK2</accession>
<dbReference type="EMBL" id="KL197747">
    <property type="protein sequence ID" value="KDQ51555.1"/>
    <property type="molecule type" value="Genomic_DNA"/>
</dbReference>
<keyword evidence="9" id="KW-1185">Reference proteome</keyword>
<dbReference type="InterPro" id="IPR029021">
    <property type="entry name" value="Prot-tyrosine_phosphatase-like"/>
</dbReference>